<dbReference type="EMBL" id="AP023321">
    <property type="protein sequence ID" value="BCI59475.1"/>
    <property type="molecule type" value="Genomic_DNA"/>
</dbReference>
<feature type="transmembrane region" description="Helical" evidence="2">
    <location>
        <begin position="456"/>
        <end position="475"/>
    </location>
</feature>
<reference evidence="4" key="1">
    <citation type="submission" date="2020-07" db="EMBL/GenBank/DDBJ databases">
        <title>Complete genome sequencing of Clostridia bacterium strain 12CBH8.</title>
        <authorList>
            <person name="Sakamoto M."/>
            <person name="Murakami T."/>
            <person name="Mori H."/>
        </authorList>
    </citation>
    <scope>NUCLEOTIDE SEQUENCE [LARGE SCALE GENOMIC DNA]</scope>
    <source>
        <strain evidence="4">12CBH8</strain>
    </source>
</reference>
<feature type="compositionally biased region" description="Pro residues" evidence="1">
    <location>
        <begin position="842"/>
        <end position="851"/>
    </location>
</feature>
<feature type="transmembrane region" description="Helical" evidence="2">
    <location>
        <begin position="755"/>
        <end position="776"/>
    </location>
</feature>
<feature type="transmembrane region" description="Helical" evidence="2">
    <location>
        <begin position="333"/>
        <end position="353"/>
    </location>
</feature>
<organism evidence="3 4">
    <name type="scientific">Solibaculum mannosilyticum</name>
    <dbReference type="NCBI Taxonomy" id="2780922"/>
    <lineage>
        <taxon>Bacteria</taxon>
        <taxon>Bacillati</taxon>
        <taxon>Bacillota</taxon>
        <taxon>Clostridia</taxon>
        <taxon>Eubacteriales</taxon>
        <taxon>Oscillospiraceae</taxon>
        <taxon>Solibaculum</taxon>
    </lineage>
</organism>
<feature type="transmembrane region" description="Helical" evidence="2">
    <location>
        <begin position="184"/>
        <end position="215"/>
    </location>
</feature>
<name>A0A7I8D0L2_9FIRM</name>
<dbReference type="Pfam" id="PF09586">
    <property type="entry name" value="YfhO"/>
    <property type="match status" value="2"/>
</dbReference>
<dbReference type="PANTHER" id="PTHR38454">
    <property type="entry name" value="INTEGRAL MEMBRANE PROTEIN-RELATED"/>
    <property type="match status" value="1"/>
</dbReference>
<feature type="transmembrane region" description="Helical" evidence="2">
    <location>
        <begin position="384"/>
        <end position="406"/>
    </location>
</feature>
<feature type="transmembrane region" description="Helical" evidence="2">
    <location>
        <begin position="136"/>
        <end position="155"/>
    </location>
</feature>
<keyword evidence="2" id="KW-0472">Membrane</keyword>
<dbReference type="InterPro" id="IPR018580">
    <property type="entry name" value="Uncharacterised_YfhO"/>
</dbReference>
<keyword evidence="4" id="KW-1185">Reference proteome</keyword>
<dbReference type="Proteomes" id="UP000593890">
    <property type="component" value="Chromosome"/>
</dbReference>
<sequence>MKAPSSPLLPAKSRCLRTFLLALGASCIVFLPFIIVDQGYFLYYGDFNVQQIPFYQMCHDAIREGNIFWSWTTDLGANFISSYSFYNLGSPFFWLTLPFPSEVVPYLMAPLLMLKTALAATTSYAYIARFVRNKDYALIGGLLYAFSGFTTYNIFFNHFHEPIVFFPLLLIGLEEYMTNGRRGVFAAAVFVNCFVNYFFFVGQVVFVIIYWFFRLLGKDWTINLKKFLWLAFEAILGVAMSAVLLIPSVLTVLANPRTSQSFQGHSALVYSWPQRYGAILECFFFPPDIPARPNFFPGAEAKWASLGAWLPLFSMCGVFSFMSAKRGHWLKRILITLFIMAMVPIFNSAFFAFNSSYYARWFYMLVLMMALATMMSLEDREVNYMVGFKITAGITFVITILIAFLPAEVEGREAQKYGLMEYPVRFWIYVAIAFVSLFLLWWLLRKFRRQPRQFATAATAAVLCISVVYSVYFIALGKVDLSETHDFIIPYALNGGEDVDLPDEDNYRIDFTDGRNLPYDNQAMFWQRPSIQAFHSVVPASIMEFYPTVGVQRDVASRPEREDYLLRPFLSVRYLFDREPMSPNDDDYDYYTYVDWQNGYYVYENKNFIPMGFCYDSFITRSEYDAMTEQERQRVLLHAAVVEDYAAQKYERTMTHYDTEEWLDTSDQAIAEDCADRREYSCETFETDNTGFTATITLPEDSEGRLLFFSVPWEEGWSAQVNGVDAVIEKTNVGFMAVWCPPGESTIRFNYMTPGLPLGLMITGVSFAVFLLYFFGMRALSRRKARRIAAVQPEEEILRHTNEDEAIETYYLKDLSLMFPAKPREDLPPGEQIHPLGDRGSHPPPDNDQNT</sequence>
<feature type="transmembrane region" description="Helical" evidence="2">
    <location>
        <begin position="359"/>
        <end position="377"/>
    </location>
</feature>
<dbReference type="RefSeq" id="WP_215533346.1">
    <property type="nucleotide sequence ID" value="NZ_AP023321.1"/>
</dbReference>
<dbReference type="KEGG" id="sman:C12CBH8_01140"/>
<feature type="transmembrane region" description="Helical" evidence="2">
    <location>
        <begin position="426"/>
        <end position="444"/>
    </location>
</feature>
<feature type="region of interest" description="Disordered" evidence="1">
    <location>
        <begin position="822"/>
        <end position="851"/>
    </location>
</feature>
<evidence type="ECO:0008006" key="5">
    <source>
        <dbReference type="Google" id="ProtNLM"/>
    </source>
</evidence>
<gene>
    <name evidence="3" type="ORF">C12CBH8_01140</name>
</gene>
<feature type="transmembrane region" description="Helical" evidence="2">
    <location>
        <begin position="20"/>
        <end position="43"/>
    </location>
</feature>
<feature type="transmembrane region" description="Helical" evidence="2">
    <location>
        <begin position="103"/>
        <end position="127"/>
    </location>
</feature>
<dbReference type="AlphaFoldDB" id="A0A7I8D0L2"/>
<feature type="transmembrane region" description="Helical" evidence="2">
    <location>
        <begin position="227"/>
        <end position="250"/>
    </location>
</feature>
<proteinExistence type="predicted"/>
<evidence type="ECO:0000313" key="4">
    <source>
        <dbReference type="Proteomes" id="UP000593890"/>
    </source>
</evidence>
<protein>
    <recommendedName>
        <fullName evidence="5">YfhO family protein</fullName>
    </recommendedName>
</protein>
<accession>A0A7I8D0L2</accession>
<dbReference type="PANTHER" id="PTHR38454:SF1">
    <property type="entry name" value="INTEGRAL MEMBRANE PROTEIN"/>
    <property type="match status" value="1"/>
</dbReference>
<feature type="transmembrane region" description="Helical" evidence="2">
    <location>
        <begin position="303"/>
        <end position="321"/>
    </location>
</feature>
<evidence type="ECO:0000256" key="1">
    <source>
        <dbReference type="SAM" id="MobiDB-lite"/>
    </source>
</evidence>
<keyword evidence="2" id="KW-1133">Transmembrane helix</keyword>
<evidence type="ECO:0000313" key="3">
    <source>
        <dbReference type="EMBL" id="BCI59475.1"/>
    </source>
</evidence>
<evidence type="ECO:0000256" key="2">
    <source>
        <dbReference type="SAM" id="Phobius"/>
    </source>
</evidence>
<keyword evidence="2" id="KW-0812">Transmembrane</keyword>